<keyword evidence="3" id="KW-1185">Reference proteome</keyword>
<dbReference type="InterPro" id="IPR027275">
    <property type="entry name" value="PRC-brl_dom"/>
</dbReference>
<accession>A0A1N7KMF2</accession>
<dbReference type="AlphaFoldDB" id="A0A1N7KMF2"/>
<dbReference type="EMBL" id="FTOD01000003">
    <property type="protein sequence ID" value="SIS62773.1"/>
    <property type="molecule type" value="Genomic_DNA"/>
</dbReference>
<evidence type="ECO:0000313" key="3">
    <source>
        <dbReference type="Proteomes" id="UP000186795"/>
    </source>
</evidence>
<dbReference type="RefSeq" id="WP_009709666.1">
    <property type="nucleotide sequence ID" value="NZ_CP048103.1"/>
</dbReference>
<evidence type="ECO:0000259" key="1">
    <source>
        <dbReference type="Pfam" id="PF05239"/>
    </source>
</evidence>
<sequence>MRKSQDVIGLPVIHVGTGKRLGTVRDLLFDENQRMVGLLLENGGWIRKGRYLPFTGISTLGADAVIVDSDADIRPLEEGERGWFGLLTGQRRLKGRPVMMSNGRELGMVEDVYFMENMGILMGYELSDGFIRDLREGRKVFRPNSPLTWGEDVLIASMEGQLPQDV</sequence>
<reference evidence="3" key="1">
    <citation type="submission" date="2017-01" db="EMBL/GenBank/DDBJ databases">
        <authorList>
            <person name="Varghese N."/>
            <person name="Submissions S."/>
        </authorList>
    </citation>
    <scope>NUCLEOTIDE SEQUENCE [LARGE SCALE GENOMIC DNA]</scope>
    <source>
        <strain evidence="3">DSM 45196</strain>
    </source>
</reference>
<feature type="domain" description="PRC-barrel" evidence="1">
    <location>
        <begin position="91"/>
        <end position="137"/>
    </location>
</feature>
<protein>
    <submittedName>
        <fullName evidence="2">Uncharacterized protein YrrD, contains PRC-barrel domain</fullName>
    </submittedName>
</protein>
<dbReference type="Gene3D" id="2.30.30.240">
    <property type="entry name" value="PRC-barrel domain"/>
    <property type="match status" value="2"/>
</dbReference>
<gene>
    <name evidence="2" type="ORF">SAMN05421790_103161</name>
</gene>
<proteinExistence type="predicted"/>
<dbReference type="OrthoDB" id="1707618at2"/>
<evidence type="ECO:0000313" key="2">
    <source>
        <dbReference type="EMBL" id="SIS62773.1"/>
    </source>
</evidence>
<feature type="domain" description="PRC-barrel" evidence="1">
    <location>
        <begin position="4"/>
        <end position="72"/>
    </location>
</feature>
<dbReference type="InterPro" id="IPR011033">
    <property type="entry name" value="PRC_barrel-like_sf"/>
</dbReference>
<dbReference type="SUPFAM" id="SSF50346">
    <property type="entry name" value="PRC-barrel domain"/>
    <property type="match status" value="2"/>
</dbReference>
<organism evidence="2 3">
    <name type="scientific">Kroppenstedtia eburnea</name>
    <dbReference type="NCBI Taxonomy" id="714067"/>
    <lineage>
        <taxon>Bacteria</taxon>
        <taxon>Bacillati</taxon>
        <taxon>Bacillota</taxon>
        <taxon>Bacilli</taxon>
        <taxon>Bacillales</taxon>
        <taxon>Thermoactinomycetaceae</taxon>
        <taxon>Kroppenstedtia</taxon>
    </lineage>
</organism>
<dbReference type="Proteomes" id="UP000186795">
    <property type="component" value="Unassembled WGS sequence"/>
</dbReference>
<name>A0A1N7KMF2_9BACL</name>
<dbReference type="Pfam" id="PF05239">
    <property type="entry name" value="PRC"/>
    <property type="match status" value="2"/>
</dbReference>